<proteinExistence type="predicted"/>
<evidence type="ECO:0000313" key="4">
    <source>
        <dbReference type="Proteomes" id="UP000001593"/>
    </source>
</evidence>
<dbReference type="Proteomes" id="UP000001593">
    <property type="component" value="Unassembled WGS sequence"/>
</dbReference>
<dbReference type="KEGG" id="nve:5521574"/>
<dbReference type="EMBL" id="DS469510">
    <property type="protein sequence ID" value="EDO49168.1"/>
    <property type="molecule type" value="Genomic_DNA"/>
</dbReference>
<dbReference type="InParanoid" id="A7RH65"/>
<evidence type="ECO:0000313" key="2">
    <source>
        <dbReference type="EMBL" id="EDO27281.1"/>
    </source>
</evidence>
<dbReference type="OMA" id="NPCSPLC"/>
<dbReference type="OrthoDB" id="5963240at2759"/>
<keyword evidence="4" id="KW-1185">Reference proteome</keyword>
<accession>A7RH65</accession>
<feature type="transmembrane region" description="Helical" evidence="1">
    <location>
        <begin position="147"/>
        <end position="169"/>
    </location>
</feature>
<protein>
    <submittedName>
        <fullName evidence="3">Uncharacterized protein</fullName>
    </submittedName>
</protein>
<dbReference type="HOGENOM" id="CLU_1436026_0_0_1"/>
<evidence type="ECO:0000313" key="3">
    <source>
        <dbReference type="EMBL" id="EDO49168.1"/>
    </source>
</evidence>
<keyword evidence="1" id="KW-1133">Transmembrane helix</keyword>
<dbReference type="EMBL" id="DS473523">
    <property type="protein sequence ID" value="EDO27281.1"/>
    <property type="molecule type" value="Genomic_DNA"/>
</dbReference>
<name>A7RH65_NEMVE</name>
<dbReference type="AlphaFoldDB" id="A7RH65"/>
<reference evidence="3 4" key="1">
    <citation type="journal article" date="2007" name="Science">
        <title>Sea anemone genome reveals ancestral eumetazoan gene repertoire and genomic organization.</title>
        <authorList>
            <person name="Putnam N.H."/>
            <person name="Srivastava M."/>
            <person name="Hellsten U."/>
            <person name="Dirks B."/>
            <person name="Chapman J."/>
            <person name="Salamov A."/>
            <person name="Terry A."/>
            <person name="Shapiro H."/>
            <person name="Lindquist E."/>
            <person name="Kapitonov V.V."/>
            <person name="Jurka J."/>
            <person name="Genikhovich G."/>
            <person name="Grigoriev I.V."/>
            <person name="Lucas S.M."/>
            <person name="Steele R.E."/>
            <person name="Finnerty J.R."/>
            <person name="Technau U."/>
            <person name="Martindale M.Q."/>
            <person name="Rokhsar D.S."/>
        </authorList>
    </citation>
    <scope>NUCLEOTIDE SEQUENCE [LARGE SCALE GENOMIC DNA]</scope>
    <source>
        <strain evidence="3">CH2 x CH6</strain>
        <strain evidence="4">CH2 X CH6</strain>
    </source>
</reference>
<evidence type="ECO:0000256" key="1">
    <source>
        <dbReference type="SAM" id="Phobius"/>
    </source>
</evidence>
<dbReference type="KEGG" id="nve:5497558"/>
<keyword evidence="1" id="KW-0472">Membrane</keyword>
<sequence>MSPCCKTTTTWVQNLKIGQEYRQYTVQLLRGIGCCCEEYEIFVNGKVHEQHHLSYNPCSPLCCPGGSYEWQQDGHHFLLMYNSMSWTNSFGGYRLFINGIDVNTGREFSAFWRRRGWQAVFAGLLMIFLGVAWALIFHYLIKSGETYIVGYSLVITGVIYIILGVIPLLRYRKSRQDGLPVMEYSVNTV</sequence>
<gene>
    <name evidence="3" type="ORF">NEMVEDRAFT_v1g238238</name>
    <name evidence="2" type="ORF">NEMVEDRAFT_v1g248857</name>
</gene>
<organism evidence="3 4">
    <name type="scientific">Nematostella vectensis</name>
    <name type="common">Starlet sea anemone</name>
    <dbReference type="NCBI Taxonomy" id="45351"/>
    <lineage>
        <taxon>Eukaryota</taxon>
        <taxon>Metazoa</taxon>
        <taxon>Cnidaria</taxon>
        <taxon>Anthozoa</taxon>
        <taxon>Hexacorallia</taxon>
        <taxon>Actiniaria</taxon>
        <taxon>Edwardsiidae</taxon>
        <taxon>Nematostella</taxon>
    </lineage>
</organism>
<keyword evidence="1" id="KW-0812">Transmembrane</keyword>
<feature type="transmembrane region" description="Helical" evidence="1">
    <location>
        <begin position="119"/>
        <end position="141"/>
    </location>
</feature>